<sequence length="598" mass="67250">MKKSIVHILQKIKQLLSGNKPMEAKLTKAGITYHDVNQLLSEAAIRHNIPPEIIKAIAYKESNWNQWVDDEQTIPTRSSAGAIGIMQVYSNICKEGETEGCYNKQRLERDIAYNIDAGCEILNQKWNQAKWNQIPMVNDGNRNRLESWYFALLAYNGQRPRNNPFERDGNRKEDTYQDGIFSIMEQYSLATSLAALPLQEEDFYEENNLLRYRKLQYEVDTLLTKSRQMYQPGDIAYVSYSDDFKVSPSAADGAEVTQQMVRVLSSHHYIDKSTRNNRIHFVRYNVELENGQIGYMSSEVMEPVVTRISGKDRYETSAALSREGFWEGASTVVLVRGDEFTDALAGTPLAYKLDAPILLTRTSRLPSDVKEEIDRLRARKVILLGGENAIGLEVEMELRGRGLDVQRIAGSNRYETAARIAEMLGYSHGKAILAYGDNFPDALTIAPYAAQKGIPILLTKTDVLPDETRIALERAQQTIVIGGTGIISESVMDQVPGEAIRLAGRDRYETAQMINEVLQVGNRMAMVTTGEAFPDSLAVSVLAARRRASVLIVKKTKVPDAIEKLILENLIEEFSIIGGTNVIDIAEDLKRMGRKIRR</sequence>
<organism evidence="2 3">
    <name type="scientific">Pontibacillus salicampi</name>
    <dbReference type="NCBI Taxonomy" id="1449801"/>
    <lineage>
        <taxon>Bacteria</taxon>
        <taxon>Bacillati</taxon>
        <taxon>Bacillota</taxon>
        <taxon>Bacilli</taxon>
        <taxon>Bacillales</taxon>
        <taxon>Bacillaceae</taxon>
        <taxon>Pontibacillus</taxon>
    </lineage>
</organism>
<protein>
    <submittedName>
        <fullName evidence="2">Cell wall-binding repeat-containing protein</fullName>
    </submittedName>
</protein>
<reference evidence="2 3" key="1">
    <citation type="submission" date="2024-09" db="EMBL/GenBank/DDBJ databases">
        <authorList>
            <person name="Sun Q."/>
            <person name="Mori K."/>
        </authorList>
    </citation>
    <scope>NUCLEOTIDE SEQUENCE [LARGE SCALE GENOMIC DNA]</scope>
    <source>
        <strain evidence="2 3">NCAIM B.02529</strain>
    </source>
</reference>
<dbReference type="Pfam" id="PF04122">
    <property type="entry name" value="CW_binding_2"/>
    <property type="match status" value="3"/>
</dbReference>
<evidence type="ECO:0000313" key="3">
    <source>
        <dbReference type="Proteomes" id="UP001589836"/>
    </source>
</evidence>
<accession>A0ABV6LSD9</accession>
<evidence type="ECO:0000313" key="2">
    <source>
        <dbReference type="EMBL" id="MFC0525327.1"/>
    </source>
</evidence>
<evidence type="ECO:0000259" key="1">
    <source>
        <dbReference type="Pfam" id="PF01464"/>
    </source>
</evidence>
<comment type="caution">
    <text evidence="2">The sequence shown here is derived from an EMBL/GenBank/DDBJ whole genome shotgun (WGS) entry which is preliminary data.</text>
</comment>
<dbReference type="InterPro" id="IPR051922">
    <property type="entry name" value="Bact_Sporulation_Assoc"/>
</dbReference>
<gene>
    <name evidence="2" type="ORF">ACFFGV_17225</name>
</gene>
<dbReference type="InterPro" id="IPR023346">
    <property type="entry name" value="Lysozyme-like_dom_sf"/>
</dbReference>
<dbReference type="PANTHER" id="PTHR30032">
    <property type="entry name" value="N-ACETYLMURAMOYL-L-ALANINE AMIDASE-RELATED"/>
    <property type="match status" value="1"/>
</dbReference>
<feature type="domain" description="Transglycosylase SLT" evidence="1">
    <location>
        <begin position="40"/>
        <end position="174"/>
    </location>
</feature>
<keyword evidence="3" id="KW-1185">Reference proteome</keyword>
<dbReference type="EMBL" id="JBHLTP010000013">
    <property type="protein sequence ID" value="MFC0525327.1"/>
    <property type="molecule type" value="Genomic_DNA"/>
</dbReference>
<dbReference type="Pfam" id="PF01464">
    <property type="entry name" value="SLT"/>
    <property type="match status" value="1"/>
</dbReference>
<dbReference type="RefSeq" id="WP_377350465.1">
    <property type="nucleotide sequence ID" value="NZ_JBHLTP010000013.1"/>
</dbReference>
<dbReference type="SUPFAM" id="SSF53955">
    <property type="entry name" value="Lysozyme-like"/>
    <property type="match status" value="1"/>
</dbReference>
<dbReference type="InterPro" id="IPR008258">
    <property type="entry name" value="Transglycosylase_SLT_dom_1"/>
</dbReference>
<name>A0ABV6LSD9_9BACI</name>
<dbReference type="Gene3D" id="3.40.50.12090">
    <property type="match status" value="2"/>
</dbReference>
<dbReference type="Proteomes" id="UP001589836">
    <property type="component" value="Unassembled WGS sequence"/>
</dbReference>
<dbReference type="PANTHER" id="PTHR30032:SF8">
    <property type="entry name" value="GERMINATION-SPECIFIC N-ACETYLMURAMOYL-L-ALANINE AMIDASE"/>
    <property type="match status" value="1"/>
</dbReference>
<dbReference type="Gene3D" id="1.10.530.10">
    <property type="match status" value="1"/>
</dbReference>
<dbReference type="InterPro" id="IPR007253">
    <property type="entry name" value="Cell_wall-bd_2"/>
</dbReference>
<dbReference type="CDD" id="cd00254">
    <property type="entry name" value="LT-like"/>
    <property type="match status" value="1"/>
</dbReference>
<proteinExistence type="predicted"/>